<accession>A0A1M6L0V6</accession>
<protein>
    <submittedName>
        <fullName evidence="1">Uncharacterized protein</fullName>
    </submittedName>
</protein>
<name>A0A1M6L0V6_9CLOT</name>
<keyword evidence="2" id="KW-1185">Reference proteome</keyword>
<evidence type="ECO:0000313" key="2">
    <source>
        <dbReference type="Proteomes" id="UP000184080"/>
    </source>
</evidence>
<reference evidence="1 2" key="1">
    <citation type="submission" date="2016-11" db="EMBL/GenBank/DDBJ databases">
        <authorList>
            <person name="Jaros S."/>
            <person name="Januszkiewicz K."/>
            <person name="Wedrychowicz H."/>
        </authorList>
    </citation>
    <scope>NUCLEOTIDE SEQUENCE [LARGE SCALE GENOMIC DNA]</scope>
    <source>
        <strain evidence="1 2">DSM 21864</strain>
    </source>
</reference>
<dbReference type="STRING" id="1121298.SAMN05444401_3567"/>
<sequence>MEKICACCGMVIEEGESYFKCLENFLLVKFFDSEEDNIFCSKECFCEQLFLEEIDS</sequence>
<proteinExistence type="predicted"/>
<dbReference type="Proteomes" id="UP000184080">
    <property type="component" value="Unassembled WGS sequence"/>
</dbReference>
<dbReference type="AlphaFoldDB" id="A0A1M6L0V6"/>
<dbReference type="RefSeq" id="WP_178140738.1">
    <property type="nucleotide sequence ID" value="NZ_FQZO01000006.1"/>
</dbReference>
<gene>
    <name evidence="1" type="ORF">SAMN05444401_3567</name>
</gene>
<evidence type="ECO:0000313" key="1">
    <source>
        <dbReference type="EMBL" id="SHJ64850.1"/>
    </source>
</evidence>
<dbReference type="EMBL" id="FQZO01000006">
    <property type="protein sequence ID" value="SHJ64850.1"/>
    <property type="molecule type" value="Genomic_DNA"/>
</dbReference>
<organism evidence="1 2">
    <name type="scientific">Clostridium amylolyticum</name>
    <dbReference type="NCBI Taxonomy" id="1121298"/>
    <lineage>
        <taxon>Bacteria</taxon>
        <taxon>Bacillati</taxon>
        <taxon>Bacillota</taxon>
        <taxon>Clostridia</taxon>
        <taxon>Eubacteriales</taxon>
        <taxon>Clostridiaceae</taxon>
        <taxon>Clostridium</taxon>
    </lineage>
</organism>